<reference evidence="1 2" key="1">
    <citation type="submission" date="2018-06" db="EMBL/GenBank/DDBJ databases">
        <authorList>
            <consortium name="Pathogen Informatics"/>
            <person name="Doyle S."/>
        </authorList>
    </citation>
    <scope>NUCLEOTIDE SEQUENCE [LARGE SCALE GENOMIC DNA]</scope>
    <source>
        <strain evidence="1 2">NCTC9601</strain>
    </source>
</reference>
<dbReference type="Proteomes" id="UP000251123">
    <property type="component" value="Unassembled WGS sequence"/>
</dbReference>
<name>A0A2X3CPH9_KLEPN</name>
<evidence type="ECO:0000313" key="2">
    <source>
        <dbReference type="Proteomes" id="UP000251123"/>
    </source>
</evidence>
<dbReference type="AlphaFoldDB" id="A0A2X3CPH9"/>
<protein>
    <submittedName>
        <fullName evidence="1">Phosphoserine phosphatase</fullName>
        <ecNumber evidence="1">3.1.3.3</ecNumber>
    </submittedName>
</protein>
<sequence length="115" mass="13086">MPNSLTWCDLPEDVSLWLGLPLSLSGDEVMPLDYHAGRSGWLLYGRGLDKRRLTAWQRELGAALVIVCLLGGRGLPGDPSGRFADLPVRRDWRMRRGWTSRHWVKFPICAPRACW</sequence>
<proteinExistence type="predicted"/>
<evidence type="ECO:0000313" key="1">
    <source>
        <dbReference type="EMBL" id="SQC19052.1"/>
    </source>
</evidence>
<keyword evidence="1" id="KW-0378">Hydrolase</keyword>
<dbReference type="EC" id="3.1.3.3" evidence="1"/>
<dbReference type="EMBL" id="UASN01000022">
    <property type="protein sequence ID" value="SQC19052.1"/>
    <property type="molecule type" value="Genomic_DNA"/>
</dbReference>
<gene>
    <name evidence="1" type="primary">serB_1</name>
    <name evidence="1" type="ORF">NCTC9601_05749</name>
</gene>
<organism evidence="1 2">
    <name type="scientific">Klebsiella pneumoniae</name>
    <dbReference type="NCBI Taxonomy" id="573"/>
    <lineage>
        <taxon>Bacteria</taxon>
        <taxon>Pseudomonadati</taxon>
        <taxon>Pseudomonadota</taxon>
        <taxon>Gammaproteobacteria</taxon>
        <taxon>Enterobacterales</taxon>
        <taxon>Enterobacteriaceae</taxon>
        <taxon>Klebsiella/Raoultella group</taxon>
        <taxon>Klebsiella</taxon>
        <taxon>Klebsiella pneumoniae complex</taxon>
    </lineage>
</organism>
<accession>A0A2X3CPH9</accession>
<dbReference type="GO" id="GO:0016787">
    <property type="term" value="F:hydrolase activity"/>
    <property type="evidence" value="ECO:0007669"/>
    <property type="project" value="UniProtKB-KW"/>
</dbReference>